<keyword evidence="3 17" id="KW-0813">Transport</keyword>
<dbReference type="InterPro" id="IPR006201">
    <property type="entry name" value="Neur_channel"/>
</dbReference>
<protein>
    <submittedName>
        <fullName evidence="20">Uncharacterized protein</fullName>
    </submittedName>
</protein>
<keyword evidence="6 17" id="KW-1133">Transmembrane helix</keyword>
<evidence type="ECO:0000256" key="13">
    <source>
        <dbReference type="ARBA" id="ARBA00023257"/>
    </source>
</evidence>
<evidence type="ECO:0000256" key="8">
    <source>
        <dbReference type="ARBA" id="ARBA00023065"/>
    </source>
</evidence>
<evidence type="ECO:0000256" key="14">
    <source>
        <dbReference type="ARBA" id="ARBA00023286"/>
    </source>
</evidence>
<dbReference type="CDD" id="cd19051">
    <property type="entry name" value="LGIC_TM_cation"/>
    <property type="match status" value="1"/>
</dbReference>
<proteinExistence type="inferred from homology"/>
<keyword evidence="8 17" id="KW-0406">Ion transport</keyword>
<dbReference type="EMBL" id="JAPWDV010000002">
    <property type="protein sequence ID" value="KAJ6219618.1"/>
    <property type="molecule type" value="Genomic_DNA"/>
</dbReference>
<feature type="domain" description="Neurotransmitter-gated ion-channel transmembrane" evidence="19">
    <location>
        <begin position="215"/>
        <end position="363"/>
    </location>
</feature>
<dbReference type="GO" id="GO:0004888">
    <property type="term" value="F:transmembrane signaling receptor activity"/>
    <property type="evidence" value="ECO:0007669"/>
    <property type="project" value="InterPro"/>
</dbReference>
<evidence type="ECO:0000256" key="3">
    <source>
        <dbReference type="ARBA" id="ARBA00022448"/>
    </source>
</evidence>
<evidence type="ECO:0000256" key="5">
    <source>
        <dbReference type="ARBA" id="ARBA00022692"/>
    </source>
</evidence>
<evidence type="ECO:0000259" key="19">
    <source>
        <dbReference type="Pfam" id="PF02932"/>
    </source>
</evidence>
<comment type="similarity">
    <text evidence="2">Belongs to the ligand-gated ion channel (TC 1.A.9) family. Acetylcholine receptor (TC 1.A.9.1) subfamily.</text>
</comment>
<evidence type="ECO:0000256" key="2">
    <source>
        <dbReference type="ARBA" id="ARBA00009237"/>
    </source>
</evidence>
<dbReference type="AlphaFoldDB" id="A0A9Q0M3Z9"/>
<keyword evidence="15 17" id="KW-0407">Ion channel</keyword>
<dbReference type="SUPFAM" id="SSF90112">
    <property type="entry name" value="Neurotransmitter-gated ion-channel transmembrane pore"/>
    <property type="match status" value="1"/>
</dbReference>
<dbReference type="PANTHER" id="PTHR18945">
    <property type="entry name" value="NEUROTRANSMITTER GATED ION CHANNEL"/>
    <property type="match status" value="1"/>
</dbReference>
<evidence type="ECO:0000256" key="11">
    <source>
        <dbReference type="ARBA" id="ARBA00023170"/>
    </source>
</evidence>
<dbReference type="GO" id="GO:0045211">
    <property type="term" value="C:postsynaptic membrane"/>
    <property type="evidence" value="ECO:0007669"/>
    <property type="project" value="UniProtKB-SubCell"/>
</dbReference>
<dbReference type="InterPro" id="IPR036734">
    <property type="entry name" value="Neur_chan_lig-bd_sf"/>
</dbReference>
<feature type="domain" description="Neurotransmitter-gated ion-channel ligand-binding" evidence="18">
    <location>
        <begin position="26"/>
        <end position="208"/>
    </location>
</feature>
<evidence type="ECO:0000313" key="21">
    <source>
        <dbReference type="Proteomes" id="UP001142055"/>
    </source>
</evidence>
<dbReference type="Proteomes" id="UP001142055">
    <property type="component" value="Chromosome 2"/>
</dbReference>
<evidence type="ECO:0000256" key="6">
    <source>
        <dbReference type="ARBA" id="ARBA00022989"/>
    </source>
</evidence>
<feature type="transmembrane region" description="Helical" evidence="17">
    <location>
        <begin position="240"/>
        <end position="258"/>
    </location>
</feature>
<keyword evidence="9 17" id="KW-0472">Membrane</keyword>
<evidence type="ECO:0000256" key="16">
    <source>
        <dbReference type="ARBA" id="ARBA00034104"/>
    </source>
</evidence>
<evidence type="ECO:0000313" key="20">
    <source>
        <dbReference type="EMBL" id="KAJ6219618.1"/>
    </source>
</evidence>
<keyword evidence="12" id="KW-0325">Glycoprotein</keyword>
<feature type="transmembrane region" description="Helical" evidence="17">
    <location>
        <begin position="270"/>
        <end position="297"/>
    </location>
</feature>
<name>A0A9Q0M3Z9_BLOTA</name>
<dbReference type="InterPro" id="IPR038050">
    <property type="entry name" value="Neuro_actylchol_rec"/>
</dbReference>
<comment type="function">
    <text evidence="1">After binding acetylcholine, the AChR responds by an extensive change in conformation that affects all subunits and leads to opening of an ion-conducting channel across the plasma membrane.</text>
</comment>
<comment type="caution">
    <text evidence="20">The sequence shown here is derived from an EMBL/GenBank/DDBJ whole genome shotgun (WGS) entry which is preliminary data.</text>
</comment>
<dbReference type="FunFam" id="2.70.170.10:FF:000016">
    <property type="entry name" value="Nicotinic acetylcholine receptor subunit"/>
    <property type="match status" value="1"/>
</dbReference>
<keyword evidence="7" id="KW-0770">Synapse</keyword>
<keyword evidence="11" id="KW-0675">Receptor</keyword>
<evidence type="ECO:0000256" key="10">
    <source>
        <dbReference type="ARBA" id="ARBA00023157"/>
    </source>
</evidence>
<dbReference type="OMA" id="TIRISWF"/>
<dbReference type="InterPro" id="IPR006029">
    <property type="entry name" value="Neurotrans-gated_channel_TM"/>
</dbReference>
<feature type="transmembrane region" description="Helical" evidence="17">
    <location>
        <begin position="208"/>
        <end position="228"/>
    </location>
</feature>
<dbReference type="Gene3D" id="2.70.170.10">
    <property type="entry name" value="Neurotransmitter-gated ion-channel ligand-binding domain"/>
    <property type="match status" value="1"/>
</dbReference>
<dbReference type="Gene3D" id="1.20.58.390">
    <property type="entry name" value="Neurotransmitter-gated ion-channel transmembrane domain"/>
    <property type="match status" value="1"/>
</dbReference>
<keyword evidence="14" id="KW-1071">Ligand-gated ion channel</keyword>
<keyword evidence="13" id="KW-0628">Postsynaptic cell membrane</keyword>
<evidence type="ECO:0000256" key="7">
    <source>
        <dbReference type="ARBA" id="ARBA00023018"/>
    </source>
</evidence>
<dbReference type="FunFam" id="1.20.58.390:FF:000043">
    <property type="entry name" value="AcetylCholine Receptor"/>
    <property type="match status" value="1"/>
</dbReference>
<dbReference type="InterPro" id="IPR006202">
    <property type="entry name" value="Neur_chan_lig-bd"/>
</dbReference>
<dbReference type="GO" id="GO:0022848">
    <property type="term" value="F:acetylcholine-gated monoatomic cation-selective channel activity"/>
    <property type="evidence" value="ECO:0007669"/>
    <property type="project" value="InterPro"/>
</dbReference>
<keyword evidence="21" id="KW-1185">Reference proteome</keyword>
<dbReference type="Pfam" id="PF02931">
    <property type="entry name" value="Neur_chan_LBD"/>
    <property type="match status" value="1"/>
</dbReference>
<dbReference type="NCBIfam" id="TIGR00860">
    <property type="entry name" value="LIC"/>
    <property type="match status" value="1"/>
</dbReference>
<dbReference type="InterPro" id="IPR018000">
    <property type="entry name" value="Neurotransmitter_ion_chnl_CS"/>
</dbReference>
<evidence type="ECO:0000256" key="9">
    <source>
        <dbReference type="ARBA" id="ARBA00023136"/>
    </source>
</evidence>
<evidence type="ECO:0000256" key="4">
    <source>
        <dbReference type="ARBA" id="ARBA00022475"/>
    </source>
</evidence>
<evidence type="ECO:0000256" key="12">
    <source>
        <dbReference type="ARBA" id="ARBA00023180"/>
    </source>
</evidence>
<dbReference type="InterPro" id="IPR002394">
    <property type="entry name" value="Nicotinic_acetylcholine_rcpt"/>
</dbReference>
<feature type="transmembrane region" description="Helical" evidence="17">
    <location>
        <begin position="658"/>
        <end position="678"/>
    </location>
</feature>
<keyword evidence="10" id="KW-1015">Disulfide bond</keyword>
<dbReference type="PRINTS" id="PR00252">
    <property type="entry name" value="NRIONCHANNEL"/>
</dbReference>
<evidence type="ECO:0000256" key="15">
    <source>
        <dbReference type="ARBA" id="ARBA00023303"/>
    </source>
</evidence>
<sequence length="689" mass="78674">MAIHIRLGITLAQIFDLVWKCSIQGIFVTKDLIICQLISLKDEKNQVLTTNIWLDQEWFDEFLTWNASDYGNIVKIRVPCQSIWLPDIVLYNNADDYTRGYMCSRAVIEPNGNVFWPPPTKFRSTCQVDVTYFPFDDQTCKLKLGSWIYDGNQVDITNRTEDVDLSNYVANGEWDLIGTKLVRNVVYYPCCAEPFPDVTITLVIRRKILYYTYNVILPCIMMSTLTLLVFCLPPESGEKIALGVTVLLAFSVFMLAISEKLPETSESIPLLGVYLTVVMGITSVSIVMTVVVLNFHYCSPLNKRELPKWLKRWLSNSRSHGIDNEYDRIRTTNVANSVTNTNILEPFTPYSNNNSFINSGGKEVNYVQTLPFEPKCDSMATEKSIMLTNTGTTSKHPNRLSKWRGQMGRLANSFLMGNVSSNMNRANRKVHNDSYDSTIDWSQPNTLHSIHSSGNESVSAQYESIGPESTKSTMHDKSSAFQNLDRMIKSENITADKVGHYGYSSQDILPKRSKMLNTVTPYLLCAASHVIDPKCSNNVVNDDSTTTIRVDNVRVRSRSKNSMSKSNNKRHVDVTINNNNSTDTNNHDVGINVYPNQTDCLIEENMVDCTSRKNNVRSESNEIILSMLHNLMNRQRIEDDCIRRQHEWRQLSVLIDKILFWIFMIVTVFTSILFLFIIPIQRRGFYSFV</sequence>
<organism evidence="20 21">
    <name type="scientific">Blomia tropicalis</name>
    <name type="common">Mite</name>
    <dbReference type="NCBI Taxonomy" id="40697"/>
    <lineage>
        <taxon>Eukaryota</taxon>
        <taxon>Metazoa</taxon>
        <taxon>Ecdysozoa</taxon>
        <taxon>Arthropoda</taxon>
        <taxon>Chelicerata</taxon>
        <taxon>Arachnida</taxon>
        <taxon>Acari</taxon>
        <taxon>Acariformes</taxon>
        <taxon>Sarcoptiformes</taxon>
        <taxon>Astigmata</taxon>
        <taxon>Glycyphagoidea</taxon>
        <taxon>Echimyopodidae</taxon>
        <taxon>Blomia</taxon>
    </lineage>
</organism>
<evidence type="ECO:0000256" key="1">
    <source>
        <dbReference type="ARBA" id="ARBA00003328"/>
    </source>
</evidence>
<reference evidence="20" key="1">
    <citation type="submission" date="2022-12" db="EMBL/GenBank/DDBJ databases">
        <title>Genome assemblies of Blomia tropicalis.</title>
        <authorList>
            <person name="Cui Y."/>
        </authorList>
    </citation>
    <scope>NUCLEOTIDE SEQUENCE</scope>
    <source>
        <tissue evidence="20">Adult mites</tissue>
    </source>
</reference>
<dbReference type="PROSITE" id="PS00236">
    <property type="entry name" value="NEUROTR_ION_CHANNEL"/>
    <property type="match status" value="1"/>
</dbReference>
<dbReference type="CDD" id="cd18997">
    <property type="entry name" value="LGIC_ECD_nAChR"/>
    <property type="match status" value="1"/>
</dbReference>
<accession>A0A9Q0M3Z9</accession>
<evidence type="ECO:0000259" key="18">
    <source>
        <dbReference type="Pfam" id="PF02931"/>
    </source>
</evidence>
<dbReference type="PRINTS" id="PR00254">
    <property type="entry name" value="NICOTINICR"/>
</dbReference>
<dbReference type="InterPro" id="IPR036719">
    <property type="entry name" value="Neuro-gated_channel_TM_sf"/>
</dbReference>
<comment type="subcellular location">
    <subcellularLocation>
        <location evidence="16">Postsynaptic cell membrane</location>
        <topology evidence="16">Multi-pass membrane protein</topology>
    </subcellularLocation>
</comment>
<dbReference type="SUPFAM" id="SSF63712">
    <property type="entry name" value="Nicotinic receptor ligand binding domain-like"/>
    <property type="match status" value="1"/>
</dbReference>
<keyword evidence="4" id="KW-1003">Cell membrane</keyword>
<keyword evidence="5 17" id="KW-0812">Transmembrane</keyword>
<gene>
    <name evidence="20" type="ORF">RDWZM_005430</name>
</gene>
<dbReference type="Pfam" id="PF02932">
    <property type="entry name" value="Neur_chan_memb"/>
    <property type="match status" value="1"/>
</dbReference>
<evidence type="ECO:0000256" key="17">
    <source>
        <dbReference type="RuleBase" id="RU000687"/>
    </source>
</evidence>